<protein>
    <submittedName>
        <fullName evidence="1">Phage tail protein</fullName>
    </submittedName>
</protein>
<dbReference type="Pfam" id="PF02831">
    <property type="entry name" value="gpW"/>
    <property type="match status" value="1"/>
</dbReference>
<dbReference type="Gene3D" id="3.30.1580.10">
    <property type="entry name" value="Head-to-tail joining protein W"/>
    <property type="match status" value="1"/>
</dbReference>
<keyword evidence="2" id="KW-1185">Reference proteome</keyword>
<proteinExistence type="predicted"/>
<dbReference type="AlphaFoldDB" id="A0A418VVH4"/>
<dbReference type="InterPro" id="IPR004174">
    <property type="entry name" value="GpW"/>
</dbReference>
<sequence length="72" mass="7714">MIDPQILRVRLSKLEAAKDELLTGKAVVSITDGGKAMTFSRAKLSDLNAEIMGLKSALGLARRRAIGVSFGR</sequence>
<gene>
    <name evidence="1" type="ORF">D3877_12920</name>
</gene>
<name>A0A418VVH4_9PROT</name>
<dbReference type="RefSeq" id="WP_119831207.1">
    <property type="nucleotide sequence ID" value="NZ_QYUL01000002.1"/>
</dbReference>
<dbReference type="Proteomes" id="UP000283458">
    <property type="component" value="Unassembled WGS sequence"/>
</dbReference>
<comment type="caution">
    <text evidence="1">The sequence shown here is derived from an EMBL/GenBank/DDBJ whole genome shotgun (WGS) entry which is preliminary data.</text>
</comment>
<accession>A0A418VVH4</accession>
<evidence type="ECO:0000313" key="2">
    <source>
        <dbReference type="Proteomes" id="UP000283458"/>
    </source>
</evidence>
<dbReference type="InterPro" id="IPR036626">
    <property type="entry name" value="GpW_sf"/>
</dbReference>
<evidence type="ECO:0000313" key="1">
    <source>
        <dbReference type="EMBL" id="RJF81119.1"/>
    </source>
</evidence>
<organism evidence="1 2">
    <name type="scientific">Azospirillum cavernae</name>
    <dbReference type="NCBI Taxonomy" id="2320860"/>
    <lineage>
        <taxon>Bacteria</taxon>
        <taxon>Pseudomonadati</taxon>
        <taxon>Pseudomonadota</taxon>
        <taxon>Alphaproteobacteria</taxon>
        <taxon>Rhodospirillales</taxon>
        <taxon>Azospirillaceae</taxon>
        <taxon>Azospirillum</taxon>
    </lineage>
</organism>
<dbReference type="GO" id="GO:0019058">
    <property type="term" value="P:viral life cycle"/>
    <property type="evidence" value="ECO:0007669"/>
    <property type="project" value="InterPro"/>
</dbReference>
<dbReference type="EMBL" id="QYUL01000002">
    <property type="protein sequence ID" value="RJF81119.1"/>
    <property type="molecule type" value="Genomic_DNA"/>
</dbReference>
<reference evidence="1 2" key="1">
    <citation type="submission" date="2018-09" db="EMBL/GenBank/DDBJ databases">
        <authorList>
            <person name="Zhu H."/>
        </authorList>
    </citation>
    <scope>NUCLEOTIDE SEQUENCE [LARGE SCALE GENOMIC DNA]</scope>
    <source>
        <strain evidence="1 2">K2W22B-5</strain>
    </source>
</reference>
<dbReference type="OrthoDB" id="7364723at2"/>
<dbReference type="SUPFAM" id="SSF64210">
    <property type="entry name" value="Head-to-tail joining protein W, gpW"/>
    <property type="match status" value="1"/>
</dbReference>